<sequence>MRKTSIAIIASFFAMESCAYAQSSVTLYGLIDVGVNYINNVRGHYNIALTSGVVQGSRWGLKGREDLGGGLSAIFTLENGFDVTNGTLGQGGALFGRQAYAGFSSERFGTITLGRQYDLLTDFIAPLSILTETGIGAPLDNDNTDHTIRLNNTVKYTSADYGGLKFSGLYAFSNSPSSDAAGTGFAANRAWNFGAAYMHGPINLAVAYSSMNGLGANSTGAITNAPVNAPVLKTVTSQKIFAAAGGYTFGPATVNLVYSHVKFKGSTQNFINNGEDVNNYQINGVYHVTPATVLSAGYYYTDIVQNVGNIKPKFQILQLMADYFLSKRTDVYVLGAYQRANSDAGPASFAPYPLDSGVSGTGNQVLVRVGMRLKF</sequence>
<evidence type="ECO:0000256" key="2">
    <source>
        <dbReference type="ARBA" id="ARBA00011233"/>
    </source>
</evidence>
<dbReference type="InterPro" id="IPR033900">
    <property type="entry name" value="Gram_neg_porin_domain"/>
</dbReference>
<evidence type="ECO:0000259" key="12">
    <source>
        <dbReference type="Pfam" id="PF13609"/>
    </source>
</evidence>
<feature type="signal peptide" evidence="11">
    <location>
        <begin position="1"/>
        <end position="21"/>
    </location>
</feature>
<evidence type="ECO:0000256" key="7">
    <source>
        <dbReference type="ARBA" id="ARBA00023065"/>
    </source>
</evidence>
<dbReference type="PRINTS" id="PR00184">
    <property type="entry name" value="NEISSPPORIN"/>
</dbReference>
<dbReference type="CDD" id="cd00342">
    <property type="entry name" value="gram_neg_porins"/>
    <property type="match status" value="1"/>
</dbReference>
<evidence type="ECO:0000256" key="11">
    <source>
        <dbReference type="SAM" id="SignalP"/>
    </source>
</evidence>
<keyword evidence="6 11" id="KW-0732">Signal</keyword>
<keyword evidence="5" id="KW-0812">Transmembrane</keyword>
<dbReference type="InterPro" id="IPR023614">
    <property type="entry name" value="Porin_dom_sf"/>
</dbReference>
<dbReference type="GO" id="GO:0046930">
    <property type="term" value="C:pore complex"/>
    <property type="evidence" value="ECO:0007669"/>
    <property type="project" value="UniProtKB-KW"/>
</dbReference>
<dbReference type="InterPro" id="IPR002299">
    <property type="entry name" value="Porin_Neis"/>
</dbReference>
<keyword evidence="9" id="KW-0472">Membrane</keyword>
<name>A0A158IDE8_9BURK</name>
<proteinExistence type="predicted"/>
<evidence type="ECO:0000256" key="1">
    <source>
        <dbReference type="ARBA" id="ARBA00004571"/>
    </source>
</evidence>
<organism evidence="13 14">
    <name type="scientific">Caballeronia udeis</name>
    <dbReference type="NCBI Taxonomy" id="1232866"/>
    <lineage>
        <taxon>Bacteria</taxon>
        <taxon>Pseudomonadati</taxon>
        <taxon>Pseudomonadota</taxon>
        <taxon>Betaproteobacteria</taxon>
        <taxon>Burkholderiales</taxon>
        <taxon>Burkholderiaceae</taxon>
        <taxon>Caballeronia</taxon>
    </lineage>
</organism>
<evidence type="ECO:0000256" key="6">
    <source>
        <dbReference type="ARBA" id="ARBA00022729"/>
    </source>
</evidence>
<accession>A0A158IDE8</accession>
<evidence type="ECO:0000313" key="13">
    <source>
        <dbReference type="EMBL" id="SAL54632.1"/>
    </source>
</evidence>
<evidence type="ECO:0000256" key="9">
    <source>
        <dbReference type="ARBA" id="ARBA00023136"/>
    </source>
</evidence>
<keyword evidence="3" id="KW-0813">Transport</keyword>
<evidence type="ECO:0000313" key="14">
    <source>
        <dbReference type="Proteomes" id="UP000054683"/>
    </source>
</evidence>
<dbReference type="Gene3D" id="2.40.160.10">
    <property type="entry name" value="Porin"/>
    <property type="match status" value="1"/>
</dbReference>
<comment type="subcellular location">
    <subcellularLocation>
        <location evidence="1">Cell outer membrane</location>
        <topology evidence="1">Multi-pass membrane protein</topology>
    </subcellularLocation>
</comment>
<gene>
    <name evidence="13" type="ORF">AWB69_05823</name>
</gene>
<dbReference type="AlphaFoldDB" id="A0A158IDE8"/>
<dbReference type="SUPFAM" id="SSF56935">
    <property type="entry name" value="Porins"/>
    <property type="match status" value="1"/>
</dbReference>
<dbReference type="EMBL" id="FCOK02000048">
    <property type="protein sequence ID" value="SAL54632.1"/>
    <property type="molecule type" value="Genomic_DNA"/>
</dbReference>
<dbReference type="Proteomes" id="UP000054683">
    <property type="component" value="Unassembled WGS sequence"/>
</dbReference>
<keyword evidence="7" id="KW-0406">Ion transport</keyword>
<evidence type="ECO:0000256" key="5">
    <source>
        <dbReference type="ARBA" id="ARBA00022692"/>
    </source>
</evidence>
<evidence type="ECO:0000256" key="10">
    <source>
        <dbReference type="ARBA" id="ARBA00023237"/>
    </source>
</evidence>
<evidence type="ECO:0000256" key="8">
    <source>
        <dbReference type="ARBA" id="ARBA00023114"/>
    </source>
</evidence>
<dbReference type="Pfam" id="PF13609">
    <property type="entry name" value="Porin_4"/>
    <property type="match status" value="1"/>
</dbReference>
<dbReference type="GO" id="GO:0006811">
    <property type="term" value="P:monoatomic ion transport"/>
    <property type="evidence" value="ECO:0007669"/>
    <property type="project" value="UniProtKB-KW"/>
</dbReference>
<reference evidence="13 14" key="1">
    <citation type="submission" date="2016-01" db="EMBL/GenBank/DDBJ databases">
        <authorList>
            <person name="Oliw E.H."/>
        </authorList>
    </citation>
    <scope>NUCLEOTIDE SEQUENCE [LARGE SCALE GENOMIC DNA]</scope>
    <source>
        <strain evidence="13">LMG 27134</strain>
    </source>
</reference>
<dbReference type="GO" id="GO:0015288">
    <property type="term" value="F:porin activity"/>
    <property type="evidence" value="ECO:0007669"/>
    <property type="project" value="UniProtKB-KW"/>
</dbReference>
<keyword evidence="4" id="KW-1134">Transmembrane beta strand</keyword>
<feature type="domain" description="Porin" evidence="12">
    <location>
        <begin position="17"/>
        <end position="341"/>
    </location>
</feature>
<evidence type="ECO:0000256" key="4">
    <source>
        <dbReference type="ARBA" id="ARBA00022452"/>
    </source>
</evidence>
<keyword evidence="10" id="KW-0998">Cell outer membrane</keyword>
<protein>
    <submittedName>
        <fullName evidence="13">Porin</fullName>
    </submittedName>
</protein>
<dbReference type="InterPro" id="IPR050298">
    <property type="entry name" value="Gram-neg_bact_OMP"/>
</dbReference>
<feature type="chain" id="PRO_5008501931" evidence="11">
    <location>
        <begin position="22"/>
        <end position="375"/>
    </location>
</feature>
<dbReference type="GO" id="GO:0009279">
    <property type="term" value="C:cell outer membrane"/>
    <property type="evidence" value="ECO:0007669"/>
    <property type="project" value="UniProtKB-SubCell"/>
</dbReference>
<evidence type="ECO:0000256" key="3">
    <source>
        <dbReference type="ARBA" id="ARBA00022448"/>
    </source>
</evidence>
<comment type="subunit">
    <text evidence="2">Homotrimer.</text>
</comment>
<keyword evidence="8" id="KW-0626">Porin</keyword>
<dbReference type="PANTHER" id="PTHR34501">
    <property type="entry name" value="PROTEIN YDDL-RELATED"/>
    <property type="match status" value="1"/>
</dbReference>
<dbReference type="PANTHER" id="PTHR34501:SF9">
    <property type="entry name" value="MAJOR OUTER MEMBRANE PROTEIN P.IA"/>
    <property type="match status" value="1"/>
</dbReference>
<dbReference type="RefSeq" id="WP_062090158.1">
    <property type="nucleotide sequence ID" value="NZ_FCOK02000048.1"/>
</dbReference>